<feature type="region of interest" description="Disordered" evidence="6">
    <location>
        <begin position="738"/>
        <end position="762"/>
    </location>
</feature>
<feature type="compositionally biased region" description="Polar residues" evidence="6">
    <location>
        <begin position="320"/>
        <end position="333"/>
    </location>
</feature>
<dbReference type="GO" id="GO:0005694">
    <property type="term" value="C:chromosome"/>
    <property type="evidence" value="ECO:0000318"/>
    <property type="project" value="GO_Central"/>
</dbReference>
<dbReference type="GO" id="GO:0009378">
    <property type="term" value="F:four-way junction helicase activity"/>
    <property type="evidence" value="ECO:0000318"/>
    <property type="project" value="GO_Central"/>
</dbReference>
<protein>
    <recommendedName>
        <fullName evidence="5">DNA 3'-5' helicase</fullName>
        <ecNumber evidence="5">5.6.2.4</ecNumber>
    </recommendedName>
</protein>
<dbReference type="GeneID" id="5896376"/>
<dbReference type="PROSITE" id="PS51192">
    <property type="entry name" value="HELICASE_ATP_BIND_1"/>
    <property type="match status" value="1"/>
</dbReference>
<dbReference type="Pfam" id="PF00271">
    <property type="entry name" value="Helicase_C"/>
    <property type="match status" value="1"/>
</dbReference>
<dbReference type="GO" id="GO:0000724">
    <property type="term" value="P:double-strand break repair via homologous recombination"/>
    <property type="evidence" value="ECO:0000318"/>
    <property type="project" value="GO_Central"/>
</dbReference>
<dbReference type="PANTHER" id="PTHR13710">
    <property type="entry name" value="DNA HELICASE RECQ FAMILY MEMBER"/>
    <property type="match status" value="1"/>
</dbReference>
<dbReference type="SMART" id="SM00490">
    <property type="entry name" value="HELICc"/>
    <property type="match status" value="1"/>
</dbReference>
<gene>
    <name evidence="9" type="ORF">MONBRDRAFT_30621</name>
</gene>
<evidence type="ECO:0000256" key="6">
    <source>
        <dbReference type="SAM" id="MobiDB-lite"/>
    </source>
</evidence>
<evidence type="ECO:0000259" key="8">
    <source>
        <dbReference type="PROSITE" id="PS51194"/>
    </source>
</evidence>
<evidence type="ECO:0000256" key="5">
    <source>
        <dbReference type="ARBA" id="ARBA00034808"/>
    </source>
</evidence>
<dbReference type="Pfam" id="PF00270">
    <property type="entry name" value="DEAD"/>
    <property type="match status" value="1"/>
</dbReference>
<dbReference type="InterPro" id="IPR014001">
    <property type="entry name" value="Helicase_ATP-bd"/>
</dbReference>
<dbReference type="InterPro" id="IPR011545">
    <property type="entry name" value="DEAD/DEAH_box_helicase_dom"/>
</dbReference>
<evidence type="ECO:0000256" key="3">
    <source>
        <dbReference type="ARBA" id="ARBA00022840"/>
    </source>
</evidence>
<dbReference type="STRING" id="81824.A9VEG8"/>
<feature type="region of interest" description="Disordered" evidence="6">
    <location>
        <begin position="316"/>
        <end position="336"/>
    </location>
</feature>
<accession>A9VEG8</accession>
<keyword evidence="10" id="KW-1185">Reference proteome</keyword>
<dbReference type="GO" id="GO:0003676">
    <property type="term" value="F:nucleic acid binding"/>
    <property type="evidence" value="ECO:0007669"/>
    <property type="project" value="InterPro"/>
</dbReference>
<dbReference type="InParanoid" id="A9VEG8"/>
<keyword evidence="3" id="KW-0067">ATP-binding</keyword>
<organism evidence="9 10">
    <name type="scientific">Monosiga brevicollis</name>
    <name type="common">Choanoflagellate</name>
    <dbReference type="NCBI Taxonomy" id="81824"/>
    <lineage>
        <taxon>Eukaryota</taxon>
        <taxon>Choanoflagellata</taxon>
        <taxon>Craspedida</taxon>
        <taxon>Salpingoecidae</taxon>
        <taxon>Monosiga</taxon>
    </lineage>
</organism>
<evidence type="ECO:0000256" key="1">
    <source>
        <dbReference type="ARBA" id="ARBA00005446"/>
    </source>
</evidence>
<name>A9VEG8_MONBE</name>
<dbReference type="InterPro" id="IPR027417">
    <property type="entry name" value="P-loop_NTPase"/>
</dbReference>
<evidence type="ECO:0000256" key="4">
    <source>
        <dbReference type="ARBA" id="ARBA00034617"/>
    </source>
</evidence>
<evidence type="ECO:0000256" key="2">
    <source>
        <dbReference type="ARBA" id="ARBA00022741"/>
    </source>
</evidence>
<keyword evidence="2" id="KW-0547">Nucleotide-binding</keyword>
<dbReference type="Gene3D" id="3.40.50.300">
    <property type="entry name" value="P-loop containing nucleotide triphosphate hydrolases"/>
    <property type="match status" value="2"/>
</dbReference>
<dbReference type="RefSeq" id="XP_001751115.1">
    <property type="nucleotide sequence ID" value="XM_001751063.1"/>
</dbReference>
<dbReference type="EMBL" id="CH991648">
    <property type="protein sequence ID" value="EDQ84073.1"/>
    <property type="molecule type" value="Genomic_DNA"/>
</dbReference>
<dbReference type="GO" id="GO:0005737">
    <property type="term" value="C:cytoplasm"/>
    <property type="evidence" value="ECO:0000318"/>
    <property type="project" value="GO_Central"/>
</dbReference>
<dbReference type="PANTHER" id="PTHR13710:SF120">
    <property type="entry name" value="BIFUNCTIONAL 3'-5' EXONUCLEASE_ATP-DEPENDENT HELICASE WRN"/>
    <property type="match status" value="1"/>
</dbReference>
<comment type="similarity">
    <text evidence="1">Belongs to the helicase family. RecQ subfamily.</text>
</comment>
<dbReference type="GO" id="GO:0006260">
    <property type="term" value="P:DNA replication"/>
    <property type="evidence" value="ECO:0000318"/>
    <property type="project" value="GO_Central"/>
</dbReference>
<dbReference type="PROSITE" id="PS51194">
    <property type="entry name" value="HELICASE_CTER"/>
    <property type="match status" value="1"/>
</dbReference>
<dbReference type="GO" id="GO:0043138">
    <property type="term" value="F:3'-5' DNA helicase activity"/>
    <property type="evidence" value="ECO:0000318"/>
    <property type="project" value="GO_Central"/>
</dbReference>
<reference evidence="9 10" key="1">
    <citation type="journal article" date="2008" name="Nature">
        <title>The genome of the choanoflagellate Monosiga brevicollis and the origin of metazoans.</title>
        <authorList>
            <consortium name="JGI Sequencing"/>
            <person name="King N."/>
            <person name="Westbrook M.J."/>
            <person name="Young S.L."/>
            <person name="Kuo A."/>
            <person name="Abedin M."/>
            <person name="Chapman J."/>
            <person name="Fairclough S."/>
            <person name="Hellsten U."/>
            <person name="Isogai Y."/>
            <person name="Letunic I."/>
            <person name="Marr M."/>
            <person name="Pincus D."/>
            <person name="Putnam N."/>
            <person name="Rokas A."/>
            <person name="Wright K.J."/>
            <person name="Zuzow R."/>
            <person name="Dirks W."/>
            <person name="Good M."/>
            <person name="Goodstein D."/>
            <person name="Lemons D."/>
            <person name="Li W."/>
            <person name="Lyons J.B."/>
            <person name="Morris A."/>
            <person name="Nichols S."/>
            <person name="Richter D.J."/>
            <person name="Salamov A."/>
            <person name="Bork P."/>
            <person name="Lim W.A."/>
            <person name="Manning G."/>
            <person name="Miller W.T."/>
            <person name="McGinnis W."/>
            <person name="Shapiro H."/>
            <person name="Tjian R."/>
            <person name="Grigoriev I.V."/>
            <person name="Rokhsar D."/>
        </authorList>
    </citation>
    <scope>NUCLEOTIDE SEQUENCE [LARGE SCALE GENOMIC DNA]</scope>
    <source>
        <strain evidence="10">MX1 / ATCC 50154</strain>
    </source>
</reference>
<evidence type="ECO:0000259" key="7">
    <source>
        <dbReference type="PROSITE" id="PS51192"/>
    </source>
</evidence>
<evidence type="ECO:0000313" key="9">
    <source>
        <dbReference type="EMBL" id="EDQ84073.1"/>
    </source>
</evidence>
<dbReference type="AlphaFoldDB" id="A9VEG8"/>
<proteinExistence type="inferred from homology"/>
<dbReference type="GO" id="GO:0005634">
    <property type="term" value="C:nucleus"/>
    <property type="evidence" value="ECO:0000318"/>
    <property type="project" value="GO_Central"/>
</dbReference>
<dbReference type="SMART" id="SM00487">
    <property type="entry name" value="DEXDc"/>
    <property type="match status" value="1"/>
</dbReference>
<evidence type="ECO:0000313" key="10">
    <source>
        <dbReference type="Proteomes" id="UP000001357"/>
    </source>
</evidence>
<dbReference type="GO" id="GO:0005524">
    <property type="term" value="F:ATP binding"/>
    <property type="evidence" value="ECO:0007669"/>
    <property type="project" value="UniProtKB-KW"/>
</dbReference>
<feature type="domain" description="Helicase C-terminal" evidence="8">
    <location>
        <begin position="560"/>
        <end position="716"/>
    </location>
</feature>
<feature type="domain" description="Helicase ATP-binding" evidence="7">
    <location>
        <begin position="369"/>
        <end position="531"/>
    </location>
</feature>
<dbReference type="Proteomes" id="UP000001357">
    <property type="component" value="Unassembled WGS sequence"/>
</dbReference>
<dbReference type="KEGG" id="mbr:MONBRDRAFT_30621"/>
<dbReference type="EC" id="5.6.2.4" evidence="5"/>
<sequence>MVHPSLFYRDSSASPRNVFFSGDRLAFVARQGKTTWISNRESHAAHYMDKRASAVMMAYLLLCKPLEELFADYLQDRNELITSEAIDPNSLTEEEQDELEADAMEVEDSIEPDTVGSVDDQHDDLRAAKRVAQEGTYELLFNIAPMQLEKQLRPGQVYRTIQAVTKRFLGTSITVSAWRHMSVAWLRRTARNVYGRTQLDHKFVSSEAQYGHQFVSEEWHKLMKLVDVENQIQAEAVDGQTCVQQVVHKQVVIQSSRVRNASTQVQATVGTQTDLEVEACLDAEDDIDDIIAGLDLDEAEAAGSSMPVAVPRAVEEAASTALQQEPSQHNDQTQQEEYEDQLWLAQCVRQAWKTTFRDWDQYRLAQAVTRHEAQDGWLLAVAPTGMGKTLCTLAHLQPRKVVVWVVPLRELARDLCRRFEQADIVSQSAKNDGRDMQVNVQVIVMTVDFLVGYGMRWVQTLVQQKRLAMLVMDEVHTMLVDTSYRDSLVRCPGRLDHLRQDPSVKCVGLTGTLCPKDERALLQQLDCTEDASYQTFRMPTMRTDLRLGVQQGTTKAFEMFVERHYDLLEQEGRVDRMLIFCDTKKQVEALSTQLARTLGHEQSLAVDADMSAEDTRAALEQWRSGTQSLVLVATSCLGAGLDMPNVRKVIWFGSGYNGYTLSQAFGRAGRDRRGGEATLWIPRGTAVSEDLQPFASMKRCLTFELGSLLDGEGHICAAAGAPACTVCSMMQPTITARHPSREAHGAPVSHEGQTRAKRAQLM</sequence>
<dbReference type="SUPFAM" id="SSF52540">
    <property type="entry name" value="P-loop containing nucleoside triphosphate hydrolases"/>
    <property type="match status" value="1"/>
</dbReference>
<comment type="catalytic activity">
    <reaction evidence="4">
        <text>Couples ATP hydrolysis with the unwinding of duplex DNA by translocating in the 3'-5' direction.</text>
        <dbReference type="EC" id="5.6.2.4"/>
    </reaction>
</comment>
<feature type="non-terminal residue" evidence="9">
    <location>
        <position position="762"/>
    </location>
</feature>
<dbReference type="InterPro" id="IPR001650">
    <property type="entry name" value="Helicase_C-like"/>
</dbReference>
<dbReference type="eggNOG" id="KOG0351">
    <property type="taxonomic scope" value="Eukaryota"/>
</dbReference>